<dbReference type="InterPro" id="IPR051020">
    <property type="entry name" value="ALDH-related_metabolic_enz"/>
</dbReference>
<dbReference type="EMBL" id="CP142149">
    <property type="protein sequence ID" value="WSE31625.1"/>
    <property type="molecule type" value="Genomic_DNA"/>
</dbReference>
<dbReference type="InterPro" id="IPR016162">
    <property type="entry name" value="Ald_DH_N"/>
</dbReference>
<evidence type="ECO:0000313" key="5">
    <source>
        <dbReference type="Proteomes" id="UP001330812"/>
    </source>
</evidence>
<dbReference type="Gene3D" id="3.40.605.10">
    <property type="entry name" value="Aldehyde Dehydrogenase, Chain A, domain 1"/>
    <property type="match status" value="1"/>
</dbReference>
<accession>A0ABZ1IB33</accession>
<evidence type="ECO:0000256" key="1">
    <source>
        <dbReference type="ARBA" id="ARBA00009986"/>
    </source>
</evidence>
<evidence type="ECO:0000313" key="4">
    <source>
        <dbReference type="EMBL" id="WSE31625.1"/>
    </source>
</evidence>
<name>A0ABZ1IB33_9PSEU</name>
<protein>
    <submittedName>
        <fullName evidence="4">Aldehyde dehydrogenase family protein</fullName>
    </submittedName>
</protein>
<keyword evidence="5" id="KW-1185">Reference proteome</keyword>
<evidence type="ECO:0000259" key="3">
    <source>
        <dbReference type="Pfam" id="PF00171"/>
    </source>
</evidence>
<dbReference type="PANTHER" id="PTHR42991:SF1">
    <property type="entry name" value="ALDEHYDE DEHYDROGENASE"/>
    <property type="match status" value="1"/>
</dbReference>
<feature type="domain" description="Aldehyde dehydrogenase" evidence="3">
    <location>
        <begin position="18"/>
        <end position="467"/>
    </location>
</feature>
<comment type="similarity">
    <text evidence="1">Belongs to the aldehyde dehydrogenase family.</text>
</comment>
<gene>
    <name evidence="4" type="ORF">VSH64_05820</name>
</gene>
<keyword evidence="2" id="KW-0560">Oxidoreductase</keyword>
<organism evidence="4 5">
    <name type="scientific">Amycolatopsis rhabdoformis</name>
    <dbReference type="NCBI Taxonomy" id="1448059"/>
    <lineage>
        <taxon>Bacteria</taxon>
        <taxon>Bacillati</taxon>
        <taxon>Actinomycetota</taxon>
        <taxon>Actinomycetes</taxon>
        <taxon>Pseudonocardiales</taxon>
        <taxon>Pseudonocardiaceae</taxon>
        <taxon>Amycolatopsis</taxon>
    </lineage>
</organism>
<dbReference type="PANTHER" id="PTHR42991">
    <property type="entry name" value="ALDEHYDE DEHYDROGENASE"/>
    <property type="match status" value="1"/>
</dbReference>
<proteinExistence type="inferred from homology"/>
<sequence length="473" mass="49039">MIVRHQDLFIDGQTVSREATAEVRSPWDGQLVGTYAVGTAEDATAAVTAAHRALADGLAPYRRAEVLGAAARIVGERAEEFAQLLLLEAGKPITAARGEVQRAITTLQLSADEARRLPGESVQMDAFPSGEGMLAFTVAEALGVVAAITPFNFPLNLVAHKIGPALAAGCPVVLKPSERTPLTAGLLVEVLAEAGLPAGWLNLVTGDPAQIVRAWQEDDRVAVVSFTGSAAVGWQIKAGSPHKHHILELGSNTAMVVDADADLDRAVAAAVASGYGFSGQACVSLQRLYVHEDVVEDVVAKLGAAVAALVVGDPADEKTVVGPLISEQATDRVAEWVQGAVGEGARVVAGGGRRDGVLEPTVVTDVRADSALLCSEVFGPVVSVVPVKDVAAALVAANDSRFGLNTAIFTNDLTNVLQYAKKAEAGSVLVNVAPAFRADHMPYRGVKESGHGREGVKYAVASLVAEKLVILAA</sequence>
<dbReference type="RefSeq" id="WP_326834432.1">
    <property type="nucleotide sequence ID" value="NZ_CP142149.1"/>
</dbReference>
<reference evidence="4 5" key="1">
    <citation type="journal article" date="2015" name="Int. J. Syst. Evol. Microbiol.">
        <title>Amycolatopsis rhabdoformis sp. nov., an actinomycete isolated from a tropical forest soil.</title>
        <authorList>
            <person name="Souza W.R."/>
            <person name="Silva R.E."/>
            <person name="Goodfellow M."/>
            <person name="Busarakam K."/>
            <person name="Figueiro F.S."/>
            <person name="Ferreira D."/>
            <person name="Rodrigues-Filho E."/>
            <person name="Moraes L.A.B."/>
            <person name="Zucchi T.D."/>
        </authorList>
    </citation>
    <scope>NUCLEOTIDE SEQUENCE [LARGE SCALE GENOMIC DNA]</scope>
    <source>
        <strain evidence="4 5">NCIMB 14900</strain>
    </source>
</reference>
<evidence type="ECO:0000256" key="2">
    <source>
        <dbReference type="ARBA" id="ARBA00023002"/>
    </source>
</evidence>
<dbReference type="InterPro" id="IPR015590">
    <property type="entry name" value="Aldehyde_DH_dom"/>
</dbReference>
<dbReference type="SUPFAM" id="SSF53720">
    <property type="entry name" value="ALDH-like"/>
    <property type="match status" value="1"/>
</dbReference>
<dbReference type="Gene3D" id="3.40.309.10">
    <property type="entry name" value="Aldehyde Dehydrogenase, Chain A, domain 2"/>
    <property type="match status" value="1"/>
</dbReference>
<dbReference type="InterPro" id="IPR016161">
    <property type="entry name" value="Ald_DH/histidinol_DH"/>
</dbReference>
<dbReference type="InterPro" id="IPR016163">
    <property type="entry name" value="Ald_DH_C"/>
</dbReference>
<dbReference type="Proteomes" id="UP001330812">
    <property type="component" value="Chromosome"/>
</dbReference>
<dbReference type="Pfam" id="PF00171">
    <property type="entry name" value="Aldedh"/>
    <property type="match status" value="1"/>
</dbReference>